<dbReference type="PATRIC" id="fig|933944.5.peg.1338"/>
<dbReference type="OrthoDB" id="2676146at2"/>
<dbReference type="EMBL" id="LJGT01000040">
    <property type="protein sequence ID" value="OEU88564.1"/>
    <property type="molecule type" value="Genomic_DNA"/>
</dbReference>
<dbReference type="AlphaFoldDB" id="A0A1E7JLN1"/>
<feature type="transmembrane region" description="Helical" evidence="2">
    <location>
        <begin position="459"/>
        <end position="478"/>
    </location>
</feature>
<keyword evidence="3" id="KW-0732">Signal</keyword>
<keyword evidence="2" id="KW-0472">Membrane</keyword>
<gene>
    <name evidence="5" type="ORF">AN215_16485</name>
</gene>
<dbReference type="STRING" id="933944.AN215_16485"/>
<dbReference type="NCBIfam" id="TIGR03934">
    <property type="entry name" value="TQXA_dom"/>
    <property type="match status" value="1"/>
</dbReference>
<feature type="signal peptide" evidence="3">
    <location>
        <begin position="1"/>
        <end position="36"/>
    </location>
</feature>
<feature type="region of interest" description="Disordered" evidence="1">
    <location>
        <begin position="237"/>
        <end position="256"/>
    </location>
</feature>
<evidence type="ECO:0000259" key="4">
    <source>
        <dbReference type="Pfam" id="PF08341"/>
    </source>
</evidence>
<feature type="chain" id="PRO_5009195770" description="Thioester domain-containing protein" evidence="3">
    <location>
        <begin position="37"/>
        <end position="491"/>
    </location>
</feature>
<feature type="domain" description="Thioester" evidence="4">
    <location>
        <begin position="91"/>
        <end position="193"/>
    </location>
</feature>
<sequence>MGGHVAALAVRRVVAALSATVLLAAGVAATATPAAAAARVDEESRQGGALATLEGLKTYGQAVVHEGGEKLTTGAGLFEMAVDGGGRLQTYGLDVDNPIQQHARYGETDWGRTSLHDNPDAGKILWILRHSYPQVDDLQGLAKSARSGKLSPRTAAAGTQVAIWRFTDGRGSGRGGGVRVSAADPAAEKLADHLQRSARRMAEPDASLSLGPEALSRKDGGRLGPFTVRTGAPRVTVSHSPVPAAPGARIVGGDGKPVTSVRDGARLYFDVPEEERRAGEGSLTVQAATKVPVGRAFTGVGGHAASQAQILAGSSQSAVSATATLSWARNGAIPAVKAEKNCAREGVSFTVTNAGNRPLRFRLGGKAHTVPATGSRTYTVPVREDQAYRIPLSGPRGLRKHFTGVLDCATRSAVPAVAADEDAEGAPQLRTATVGGAQAGAETGEGGDLAETGTGSTPVIAGTAVGLVVLGAMAVLAVRRKNPDDTGVHGV</sequence>
<evidence type="ECO:0000313" key="5">
    <source>
        <dbReference type="EMBL" id="OEU88564.1"/>
    </source>
</evidence>
<reference evidence="5 6" key="1">
    <citation type="journal article" date="2016" name="Front. Microbiol.">
        <title>Comparative Genomics Analysis of Streptomyces Species Reveals Their Adaptation to the Marine Environment and Their Diversity at the Genomic Level.</title>
        <authorList>
            <person name="Tian X."/>
            <person name="Zhang Z."/>
            <person name="Yang T."/>
            <person name="Chen M."/>
            <person name="Li J."/>
            <person name="Chen F."/>
            <person name="Yang J."/>
            <person name="Li W."/>
            <person name="Zhang B."/>
            <person name="Zhang Z."/>
            <person name="Wu J."/>
            <person name="Zhang C."/>
            <person name="Long L."/>
            <person name="Xiao J."/>
        </authorList>
    </citation>
    <scope>NUCLEOTIDE SEQUENCE [LARGE SCALE GENOMIC DNA]</scope>
    <source>
        <strain evidence="5 6">SCSIO 10390</strain>
    </source>
</reference>
<keyword evidence="6" id="KW-1185">Reference proteome</keyword>
<organism evidence="5 6">
    <name type="scientific">Streptomyces abyssalis</name>
    <dbReference type="NCBI Taxonomy" id="933944"/>
    <lineage>
        <taxon>Bacteria</taxon>
        <taxon>Bacillati</taxon>
        <taxon>Actinomycetota</taxon>
        <taxon>Actinomycetes</taxon>
        <taxon>Kitasatosporales</taxon>
        <taxon>Streptomycetaceae</taxon>
        <taxon>Streptomyces</taxon>
    </lineage>
</organism>
<dbReference type="NCBIfam" id="NF041528">
    <property type="entry name" value="strep_LAETG"/>
    <property type="match status" value="1"/>
</dbReference>
<dbReference type="Pfam" id="PF08341">
    <property type="entry name" value="TED"/>
    <property type="match status" value="1"/>
</dbReference>
<dbReference type="InterPro" id="IPR013552">
    <property type="entry name" value="Thioester_dom"/>
</dbReference>
<evidence type="ECO:0000256" key="3">
    <source>
        <dbReference type="SAM" id="SignalP"/>
    </source>
</evidence>
<protein>
    <recommendedName>
        <fullName evidence="4">Thioester domain-containing protein</fullName>
    </recommendedName>
</protein>
<evidence type="ECO:0000256" key="2">
    <source>
        <dbReference type="SAM" id="Phobius"/>
    </source>
</evidence>
<proteinExistence type="predicted"/>
<accession>A0A1E7JLN1</accession>
<keyword evidence="2" id="KW-1133">Transmembrane helix</keyword>
<feature type="region of interest" description="Disordered" evidence="1">
    <location>
        <begin position="195"/>
        <end position="223"/>
    </location>
</feature>
<evidence type="ECO:0000256" key="1">
    <source>
        <dbReference type="SAM" id="MobiDB-lite"/>
    </source>
</evidence>
<dbReference type="Proteomes" id="UP000176087">
    <property type="component" value="Unassembled WGS sequence"/>
</dbReference>
<name>A0A1E7JLN1_9ACTN</name>
<dbReference type="InterPro" id="IPR023849">
    <property type="entry name" value="TQXA_dom"/>
</dbReference>
<comment type="caution">
    <text evidence="5">The sequence shown here is derived from an EMBL/GenBank/DDBJ whole genome shotgun (WGS) entry which is preliminary data.</text>
</comment>
<keyword evidence="2" id="KW-0812">Transmembrane</keyword>
<evidence type="ECO:0000313" key="6">
    <source>
        <dbReference type="Proteomes" id="UP000176087"/>
    </source>
</evidence>